<comment type="caution">
    <text evidence="3">The sequence shown here is derived from an EMBL/GenBank/DDBJ whole genome shotgun (WGS) entry which is preliminary data.</text>
</comment>
<keyword evidence="1" id="KW-0862">Zinc</keyword>
<dbReference type="InterPro" id="IPR036236">
    <property type="entry name" value="Znf_C2H2_sf"/>
</dbReference>
<proteinExistence type="predicted"/>
<keyword evidence="1" id="KW-0863">Zinc-finger</keyword>
<evidence type="ECO:0000259" key="2">
    <source>
        <dbReference type="PROSITE" id="PS50157"/>
    </source>
</evidence>
<feature type="domain" description="C2H2-type" evidence="2">
    <location>
        <begin position="108"/>
        <end position="132"/>
    </location>
</feature>
<evidence type="ECO:0000313" key="4">
    <source>
        <dbReference type="Proteomes" id="UP001367676"/>
    </source>
</evidence>
<protein>
    <recommendedName>
        <fullName evidence="2">C2H2-type domain-containing protein</fullName>
    </recommendedName>
</protein>
<name>A0AAN9T4E3_9HEMI</name>
<dbReference type="AlphaFoldDB" id="A0AAN9T4E3"/>
<evidence type="ECO:0000256" key="1">
    <source>
        <dbReference type="PROSITE-ProRule" id="PRU00042"/>
    </source>
</evidence>
<dbReference type="Gene3D" id="3.30.160.60">
    <property type="entry name" value="Classic Zinc Finger"/>
    <property type="match status" value="1"/>
</dbReference>
<evidence type="ECO:0000313" key="3">
    <source>
        <dbReference type="EMBL" id="KAK7573692.1"/>
    </source>
</evidence>
<dbReference type="SMART" id="SM00355">
    <property type="entry name" value="ZnF_C2H2"/>
    <property type="match status" value="2"/>
</dbReference>
<dbReference type="GO" id="GO:0008270">
    <property type="term" value="F:zinc ion binding"/>
    <property type="evidence" value="ECO:0007669"/>
    <property type="project" value="UniProtKB-KW"/>
</dbReference>
<accession>A0AAN9T4E3</accession>
<dbReference type="Proteomes" id="UP001367676">
    <property type="component" value="Unassembled WGS sequence"/>
</dbReference>
<sequence>MLLGAWICGAPERTTYRNIVAPGLIAGASGVAPLYSVVRAAAAAADSLTKERLQYWTRFDPFSFSTMSPATPSATDGRFFCPKCPRSYRNKNHLYRHIRYECDRKKQYRCGICLKDFYRRDNLKTHINYKHAAFLRSLKADPKA</sequence>
<keyword evidence="4" id="KW-1185">Reference proteome</keyword>
<keyword evidence="1" id="KW-0479">Metal-binding</keyword>
<reference evidence="3 4" key="1">
    <citation type="submission" date="2024-03" db="EMBL/GenBank/DDBJ databases">
        <title>Adaptation during the transition from Ophiocordyceps entomopathogen to insect associate is accompanied by gene loss and intensified selection.</title>
        <authorList>
            <person name="Ward C.M."/>
            <person name="Onetto C.A."/>
            <person name="Borneman A.R."/>
        </authorList>
    </citation>
    <scope>NUCLEOTIDE SEQUENCE [LARGE SCALE GENOMIC DNA]</scope>
    <source>
        <strain evidence="3">AWRI1</strain>
        <tissue evidence="3">Single Adult Female</tissue>
    </source>
</reference>
<dbReference type="PROSITE" id="PS00028">
    <property type="entry name" value="ZINC_FINGER_C2H2_1"/>
    <property type="match status" value="1"/>
</dbReference>
<dbReference type="Pfam" id="PF00096">
    <property type="entry name" value="zf-C2H2"/>
    <property type="match status" value="2"/>
</dbReference>
<dbReference type="SUPFAM" id="SSF57667">
    <property type="entry name" value="beta-beta-alpha zinc fingers"/>
    <property type="match status" value="1"/>
</dbReference>
<dbReference type="PROSITE" id="PS50157">
    <property type="entry name" value="ZINC_FINGER_C2H2_2"/>
    <property type="match status" value="2"/>
</dbReference>
<organism evidence="3 4">
    <name type="scientific">Parthenolecanium corni</name>
    <dbReference type="NCBI Taxonomy" id="536013"/>
    <lineage>
        <taxon>Eukaryota</taxon>
        <taxon>Metazoa</taxon>
        <taxon>Ecdysozoa</taxon>
        <taxon>Arthropoda</taxon>
        <taxon>Hexapoda</taxon>
        <taxon>Insecta</taxon>
        <taxon>Pterygota</taxon>
        <taxon>Neoptera</taxon>
        <taxon>Paraneoptera</taxon>
        <taxon>Hemiptera</taxon>
        <taxon>Sternorrhyncha</taxon>
        <taxon>Coccoidea</taxon>
        <taxon>Coccidae</taxon>
        <taxon>Parthenolecanium</taxon>
    </lineage>
</organism>
<gene>
    <name evidence="3" type="ORF">V9T40_010883</name>
</gene>
<dbReference type="InterPro" id="IPR013087">
    <property type="entry name" value="Znf_C2H2_type"/>
</dbReference>
<dbReference type="EMBL" id="JBBCAQ010000037">
    <property type="protein sequence ID" value="KAK7573692.1"/>
    <property type="molecule type" value="Genomic_DNA"/>
</dbReference>
<feature type="domain" description="C2H2-type" evidence="2">
    <location>
        <begin position="79"/>
        <end position="106"/>
    </location>
</feature>